<proteinExistence type="predicted"/>
<reference evidence="1" key="2">
    <citation type="journal article" date="2022" name="Microbiol. Resour. Announc.">
        <title>Metagenome Sequencing to Explore Phylogenomics of Terrestrial Cyanobacteria.</title>
        <authorList>
            <person name="Ward R.D."/>
            <person name="Stajich J.E."/>
            <person name="Johansen J.R."/>
            <person name="Huntemann M."/>
            <person name="Clum A."/>
            <person name="Foster B."/>
            <person name="Foster B."/>
            <person name="Roux S."/>
            <person name="Palaniappan K."/>
            <person name="Varghese N."/>
            <person name="Mukherjee S."/>
            <person name="Reddy T.B.K."/>
            <person name="Daum C."/>
            <person name="Copeland A."/>
            <person name="Chen I.A."/>
            <person name="Ivanova N.N."/>
            <person name="Kyrpides N.C."/>
            <person name="Shapiro N."/>
            <person name="Eloe-Fadrosh E.A."/>
            <person name="Pietrasiak N."/>
        </authorList>
    </citation>
    <scope>NUCLEOTIDE SEQUENCE</scope>
    <source>
        <strain evidence="1">GSE-NOS-MK-12-04C</strain>
    </source>
</reference>
<sequence length="261" mass="28693">MPDIKTEAIRKHIENELEDGGHASVARNLIRDISKLKLLSLTTPAAYKATVEQLQRKYKNSPFALSLILALQLERGVSSKANAANNIQELEKLLTASTKTTVTSEPALKHNLRDIQVNVTPVRPDSGLTAIQSQLSTVDISKLTDGEKVQFAADSSALQAVLKYRKSVEDLNALVTEINSTKNFSSDSYEQLTLERSRVWSEMKQALDEAHGLKGSYLSHPELDGYLENMQKISRESPGGYKVTLPSDMSQLKAKAAPSPC</sequence>
<dbReference type="EMBL" id="JAHHGZ010000012">
    <property type="protein sequence ID" value="MBW4668412.1"/>
    <property type="molecule type" value="Genomic_DNA"/>
</dbReference>
<gene>
    <name evidence="1" type="ORF">KME60_13540</name>
</gene>
<dbReference type="Proteomes" id="UP000729701">
    <property type="component" value="Unassembled WGS sequence"/>
</dbReference>
<accession>A0A951UT46</accession>
<name>A0A951UT46_9CYAN</name>
<evidence type="ECO:0000313" key="1">
    <source>
        <dbReference type="EMBL" id="MBW4668412.1"/>
    </source>
</evidence>
<protein>
    <submittedName>
        <fullName evidence="1">Uncharacterized protein</fullName>
    </submittedName>
</protein>
<dbReference type="AlphaFoldDB" id="A0A951UT46"/>
<evidence type="ECO:0000313" key="2">
    <source>
        <dbReference type="Proteomes" id="UP000729701"/>
    </source>
</evidence>
<comment type="caution">
    <text evidence="1">The sequence shown here is derived from an EMBL/GenBank/DDBJ whole genome shotgun (WGS) entry which is preliminary data.</text>
</comment>
<organism evidence="1 2">
    <name type="scientific">Cyanomargarita calcarea GSE-NOS-MK-12-04C</name>
    <dbReference type="NCBI Taxonomy" id="2839659"/>
    <lineage>
        <taxon>Bacteria</taxon>
        <taxon>Bacillati</taxon>
        <taxon>Cyanobacteriota</taxon>
        <taxon>Cyanophyceae</taxon>
        <taxon>Nostocales</taxon>
        <taxon>Cyanomargaritaceae</taxon>
        <taxon>Cyanomargarita</taxon>
    </lineage>
</organism>
<reference evidence="1" key="1">
    <citation type="submission" date="2021-05" db="EMBL/GenBank/DDBJ databases">
        <authorList>
            <person name="Pietrasiak N."/>
            <person name="Ward R."/>
            <person name="Stajich J.E."/>
            <person name="Kurbessoian T."/>
        </authorList>
    </citation>
    <scope>NUCLEOTIDE SEQUENCE</scope>
    <source>
        <strain evidence="1">GSE-NOS-MK-12-04C</strain>
    </source>
</reference>